<organism evidence="2 3">
    <name type="scientific">Syphacia muris</name>
    <dbReference type="NCBI Taxonomy" id="451379"/>
    <lineage>
        <taxon>Eukaryota</taxon>
        <taxon>Metazoa</taxon>
        <taxon>Ecdysozoa</taxon>
        <taxon>Nematoda</taxon>
        <taxon>Chromadorea</taxon>
        <taxon>Rhabditida</taxon>
        <taxon>Spirurina</taxon>
        <taxon>Oxyuridomorpha</taxon>
        <taxon>Oxyuroidea</taxon>
        <taxon>Oxyuridae</taxon>
        <taxon>Syphacia</taxon>
    </lineage>
</organism>
<keyword evidence="1" id="KW-1133">Transmembrane helix</keyword>
<feature type="transmembrane region" description="Helical" evidence="1">
    <location>
        <begin position="91"/>
        <end position="115"/>
    </location>
</feature>
<protein>
    <submittedName>
        <fullName evidence="3">Uncharacterized protein</fullName>
    </submittedName>
</protein>
<keyword evidence="2" id="KW-1185">Reference proteome</keyword>
<reference evidence="3" key="1">
    <citation type="submission" date="2017-02" db="UniProtKB">
        <authorList>
            <consortium name="WormBaseParasite"/>
        </authorList>
    </citation>
    <scope>IDENTIFICATION</scope>
</reference>
<evidence type="ECO:0000313" key="2">
    <source>
        <dbReference type="Proteomes" id="UP000046393"/>
    </source>
</evidence>
<sequence>MANVPGTVGSIESSSIGFSGYRPAAAAAGIQPSTASTHTGVAPTFGTSPYLPTPFPNGYQATPDFSSYVANGPSATGWYGTPDSRFSKFNWVFEILFIIMVLFLSLILLFLASLFPSLSSLLSLYYC</sequence>
<keyword evidence="1" id="KW-0812">Transmembrane</keyword>
<dbReference type="WBParaSite" id="SMUV_0000873401-mRNA-1">
    <property type="protein sequence ID" value="SMUV_0000873401-mRNA-1"/>
    <property type="gene ID" value="SMUV_0000873401"/>
</dbReference>
<dbReference type="Proteomes" id="UP000046393">
    <property type="component" value="Unplaced"/>
</dbReference>
<keyword evidence="1" id="KW-0472">Membrane</keyword>
<evidence type="ECO:0000256" key="1">
    <source>
        <dbReference type="SAM" id="Phobius"/>
    </source>
</evidence>
<evidence type="ECO:0000313" key="3">
    <source>
        <dbReference type="WBParaSite" id="SMUV_0000873401-mRNA-1"/>
    </source>
</evidence>
<proteinExistence type="predicted"/>
<dbReference type="AlphaFoldDB" id="A0A0N5AV30"/>
<accession>A0A0N5AV30</accession>
<name>A0A0N5AV30_9BILA</name>